<dbReference type="Proteomes" id="UP001631969">
    <property type="component" value="Unassembled WGS sequence"/>
</dbReference>
<dbReference type="EMBL" id="JBJURJ010000003">
    <property type="protein sequence ID" value="MFM9327579.1"/>
    <property type="molecule type" value="Genomic_DNA"/>
</dbReference>
<name>A0ACC7NU55_9BACL</name>
<reference evidence="1" key="1">
    <citation type="submission" date="2024-12" db="EMBL/GenBank/DDBJ databases">
        <authorList>
            <person name="Wu N."/>
        </authorList>
    </citation>
    <scope>NUCLEOTIDE SEQUENCE</scope>
    <source>
        <strain evidence="1">P15</strain>
    </source>
</reference>
<keyword evidence="1" id="KW-0645">Protease</keyword>
<dbReference type="EC" id="3.4.21.-" evidence="1"/>
<gene>
    <name evidence="1" type="ORF">ACI1P1_04610</name>
</gene>
<protein>
    <submittedName>
        <fullName evidence="1">S1C family serine protease</fullName>
        <ecNumber evidence="1">3.4.21.-</ecNumber>
    </submittedName>
</protein>
<proteinExistence type="predicted"/>
<keyword evidence="1" id="KW-0378">Hydrolase</keyword>
<sequence>MEDNKKDYSDFFKPSSDEQNRDREEENKQDRPSYYYSYGPYKSSPQEEHPQEHSASSYSSAEPVEVTAPRPLRPYPYAQEPAANQQPAGSRNWQVNEPKKRSSAKGMFAAFMAGALVVSSLMFASDRMNLFSGGSTGATSGSPVAAATSNGTGSSSGSGNVAAAYDITRPGSVSTIVQQSSPAVVKIESYVTSKRSSSSLYNDPFFRYFFGDQQEQQPKAGTKQQSGMGTGFIFEKSGYIITNQHVIEGAEEIQVTVEGYEKPFTAKLLGNSFDLDLAVLKIEPLTENGTTKDFSILPIGDSSSMQIGDWVVAIGNPYGFEHTVTVGVLSAKEREISIQETSGTRNYKHLLQTDASINPGNSGGPLLNMNGEVVGINTAVNAEAQGIGFAIPTSTISEVIDSLKNNVEIPKEPIPFIGATLANVADLDAQSVKELQLDKAEGAYVQDVVIGTPAFKSGLKKYDVVTSMDGSPITNSSDMVSKIQAKKVGDKISFGIIRDGKAMTIEITLADKNEYLKQQQQQQQQQQR</sequence>
<evidence type="ECO:0000313" key="1">
    <source>
        <dbReference type="EMBL" id="MFM9327579.1"/>
    </source>
</evidence>
<accession>A0ACC7NU55</accession>
<organism evidence="1 2">
    <name type="scientific">Paenibacillus mesotrionivorans</name>
    <dbReference type="NCBI Taxonomy" id="3160968"/>
    <lineage>
        <taxon>Bacteria</taxon>
        <taxon>Bacillati</taxon>
        <taxon>Bacillota</taxon>
        <taxon>Bacilli</taxon>
        <taxon>Bacillales</taxon>
        <taxon>Paenibacillaceae</taxon>
        <taxon>Paenibacillus</taxon>
    </lineage>
</organism>
<keyword evidence="2" id="KW-1185">Reference proteome</keyword>
<evidence type="ECO:0000313" key="2">
    <source>
        <dbReference type="Proteomes" id="UP001631969"/>
    </source>
</evidence>
<comment type="caution">
    <text evidence="1">The sequence shown here is derived from an EMBL/GenBank/DDBJ whole genome shotgun (WGS) entry which is preliminary data.</text>
</comment>